<comment type="similarity">
    <text evidence="2">Belongs to the complex I subunit 2 family.</text>
</comment>
<comment type="subcellular location">
    <subcellularLocation>
        <location evidence="1">Mitochondrion inner membrane</location>
        <topology evidence="1">Multi-pass membrane protein</topology>
    </subcellularLocation>
</comment>
<evidence type="ECO:0000256" key="3">
    <source>
        <dbReference type="ARBA" id="ARBA00012944"/>
    </source>
</evidence>
<feature type="transmembrane region" description="Helical" evidence="18">
    <location>
        <begin position="145"/>
        <end position="164"/>
    </location>
</feature>
<dbReference type="GO" id="GO:0006120">
    <property type="term" value="P:mitochondrial electron transport, NADH to ubiquinone"/>
    <property type="evidence" value="ECO:0007669"/>
    <property type="project" value="TreeGrafter"/>
</dbReference>
<name>D3DKM3_9BILA</name>
<evidence type="ECO:0000256" key="17">
    <source>
        <dbReference type="ARBA" id="ARBA00049551"/>
    </source>
</evidence>
<evidence type="ECO:0000256" key="1">
    <source>
        <dbReference type="ARBA" id="ARBA00004448"/>
    </source>
</evidence>
<dbReference type="EMBL" id="AP011546">
    <property type="protein sequence ID" value="BAI68172.1"/>
    <property type="molecule type" value="Genomic_DNA"/>
</dbReference>
<dbReference type="EC" id="7.1.1.2" evidence="3"/>
<organism evidence="19">
    <name type="scientific">Decipisagitta decipiens</name>
    <dbReference type="NCBI Taxonomy" id="366427"/>
    <lineage>
        <taxon>Eukaryota</taxon>
        <taxon>Metazoa</taxon>
        <taxon>Spiralia</taxon>
        <taxon>Gnathifera</taxon>
        <taxon>Chaetognatha</taxon>
        <taxon>Sagittoidea</taxon>
        <taxon>Aphragmophora</taxon>
        <taxon>Ctenodontina</taxon>
        <taxon>Sagittidae</taxon>
        <taxon>Decipisagitta</taxon>
    </lineage>
</organism>
<evidence type="ECO:0000256" key="4">
    <source>
        <dbReference type="ARBA" id="ARBA00021008"/>
    </source>
</evidence>
<keyword evidence="13" id="KW-0830">Ubiquinone</keyword>
<evidence type="ECO:0000256" key="9">
    <source>
        <dbReference type="ARBA" id="ARBA00022967"/>
    </source>
</evidence>
<protein>
    <recommendedName>
        <fullName evidence="4">NADH-ubiquinone oxidoreductase chain 2</fullName>
        <ecNumber evidence="3">7.1.1.2</ecNumber>
    </recommendedName>
    <alternativeName>
        <fullName evidence="16">NADH dehydrogenase subunit 2</fullName>
    </alternativeName>
</protein>
<evidence type="ECO:0000256" key="2">
    <source>
        <dbReference type="ARBA" id="ARBA00007012"/>
    </source>
</evidence>
<proteinExistence type="inferred from homology"/>
<dbReference type="GO" id="GO:0005743">
    <property type="term" value="C:mitochondrial inner membrane"/>
    <property type="evidence" value="ECO:0007669"/>
    <property type="project" value="UniProtKB-SubCell"/>
</dbReference>
<evidence type="ECO:0000256" key="10">
    <source>
        <dbReference type="ARBA" id="ARBA00022982"/>
    </source>
</evidence>
<evidence type="ECO:0000256" key="18">
    <source>
        <dbReference type="SAM" id="Phobius"/>
    </source>
</evidence>
<evidence type="ECO:0000256" key="16">
    <source>
        <dbReference type="ARBA" id="ARBA00031028"/>
    </source>
</evidence>
<keyword evidence="8" id="KW-0999">Mitochondrion inner membrane</keyword>
<sequence>MLSGLFIGTFIVFSSNYPPIAWLGLELNMMCFLGLAMIKVNSKKCAMLYYVVQSTGSLLILFAGLSNQVMVMSLGILFKLGMIPVHFWVRDVIYCLAPPFLFLFLTWQKLAPLVMMFSCFIDIKFFALFNVWFGAYPIASMSEPVFLLMVLLMVSGFIQLGWIAVLYGFIFFYFIVLYFLMLIPVIYFIKSCNPSFTLAICNIAGIPPFTGFWIKLKALYILSFLMSATLLMGNSIAIISYIRLMINPVYSLTNVSPILVLPLVVGMFSKK</sequence>
<dbReference type="GeneID" id="8774258"/>
<dbReference type="GO" id="GO:0008137">
    <property type="term" value="F:NADH dehydrogenase (ubiquinone) activity"/>
    <property type="evidence" value="ECO:0007669"/>
    <property type="project" value="UniProtKB-EC"/>
</dbReference>
<dbReference type="CTD" id="4536"/>
<keyword evidence="7 18" id="KW-0812">Transmembrane</keyword>
<dbReference type="InterPro" id="IPR050175">
    <property type="entry name" value="Complex_I_Subunit_2"/>
</dbReference>
<dbReference type="AlphaFoldDB" id="D3DKM3"/>
<dbReference type="PANTHER" id="PTHR46552">
    <property type="entry name" value="NADH-UBIQUINONE OXIDOREDUCTASE CHAIN 2"/>
    <property type="match status" value="1"/>
</dbReference>
<keyword evidence="14 19" id="KW-0496">Mitochondrion</keyword>
<reference evidence="19" key="2">
    <citation type="submission" date="2010-02" db="EMBL/GenBank/DDBJ databases">
        <title>CMarZ DNA Barcode.</title>
        <authorList>
            <person name="Machida R.J."/>
            <person name="Nishida S."/>
        </authorList>
    </citation>
    <scope>NUCLEOTIDE SEQUENCE</scope>
</reference>
<keyword evidence="11 18" id="KW-1133">Transmembrane helix</keyword>
<dbReference type="RefSeq" id="YP_003433781.1">
    <property type="nucleotide sequence ID" value="NC_013811.1"/>
</dbReference>
<gene>
    <name evidence="19" type="primary">ND2</name>
</gene>
<evidence type="ECO:0000256" key="6">
    <source>
        <dbReference type="ARBA" id="ARBA00022660"/>
    </source>
</evidence>
<feature type="transmembrane region" description="Helical" evidence="18">
    <location>
        <begin position="87"/>
        <end position="107"/>
    </location>
</feature>
<keyword evidence="15 18" id="KW-0472">Membrane</keyword>
<reference evidence="19" key="1">
    <citation type="journal article" date="2010" name="Comp. Biochem. Physiol. Part D Genomics Proteomics">
        <title>Complete mitochondrial genome sequences of the three pelagic chaetognaths Sagitta nagae, Sagitta decipiens and Sagitta enflata.</title>
        <authorList>
            <person name="Miyamoto H."/>
            <person name="Machida R.J."/>
            <person name="Nishida S."/>
        </authorList>
    </citation>
    <scope>NUCLEOTIDE SEQUENCE</scope>
</reference>
<evidence type="ECO:0000256" key="13">
    <source>
        <dbReference type="ARBA" id="ARBA00023075"/>
    </source>
</evidence>
<feature type="transmembrane region" description="Helical" evidence="18">
    <location>
        <begin position="58"/>
        <end position="80"/>
    </location>
</feature>
<evidence type="ECO:0000256" key="8">
    <source>
        <dbReference type="ARBA" id="ARBA00022792"/>
    </source>
</evidence>
<evidence type="ECO:0000256" key="15">
    <source>
        <dbReference type="ARBA" id="ARBA00023136"/>
    </source>
</evidence>
<feature type="transmembrane region" description="Helical" evidence="18">
    <location>
        <begin position="249"/>
        <end position="268"/>
    </location>
</feature>
<accession>D3DKM3</accession>
<keyword evidence="9" id="KW-1278">Translocase</keyword>
<evidence type="ECO:0000256" key="11">
    <source>
        <dbReference type="ARBA" id="ARBA00022989"/>
    </source>
</evidence>
<keyword evidence="12" id="KW-0520">NAD</keyword>
<dbReference type="PANTHER" id="PTHR46552:SF1">
    <property type="entry name" value="NADH-UBIQUINONE OXIDOREDUCTASE CHAIN 2"/>
    <property type="match status" value="1"/>
</dbReference>
<feature type="transmembrane region" description="Helical" evidence="18">
    <location>
        <begin position="20"/>
        <end position="38"/>
    </location>
</feature>
<feature type="transmembrane region" description="Helical" evidence="18">
    <location>
        <begin position="170"/>
        <end position="189"/>
    </location>
</feature>
<feature type="transmembrane region" description="Helical" evidence="18">
    <location>
        <begin position="113"/>
        <end position="133"/>
    </location>
</feature>
<comment type="catalytic activity">
    <reaction evidence="17">
        <text>a ubiquinone + NADH + 5 H(+)(in) = a ubiquinol + NAD(+) + 4 H(+)(out)</text>
        <dbReference type="Rhea" id="RHEA:29091"/>
        <dbReference type="Rhea" id="RHEA-COMP:9565"/>
        <dbReference type="Rhea" id="RHEA-COMP:9566"/>
        <dbReference type="ChEBI" id="CHEBI:15378"/>
        <dbReference type="ChEBI" id="CHEBI:16389"/>
        <dbReference type="ChEBI" id="CHEBI:17976"/>
        <dbReference type="ChEBI" id="CHEBI:57540"/>
        <dbReference type="ChEBI" id="CHEBI:57945"/>
        <dbReference type="EC" id="7.1.1.2"/>
    </reaction>
</comment>
<feature type="transmembrane region" description="Helical" evidence="18">
    <location>
        <begin position="220"/>
        <end position="242"/>
    </location>
</feature>
<feature type="transmembrane region" description="Helical" evidence="18">
    <location>
        <begin position="196"/>
        <end position="214"/>
    </location>
</feature>
<geneLocation type="mitochondrion" evidence="19"/>
<keyword evidence="10" id="KW-0249">Electron transport</keyword>
<keyword evidence="5" id="KW-0813">Transport</keyword>
<evidence type="ECO:0000313" key="19">
    <source>
        <dbReference type="EMBL" id="BAI68172.1"/>
    </source>
</evidence>
<evidence type="ECO:0000256" key="12">
    <source>
        <dbReference type="ARBA" id="ARBA00023027"/>
    </source>
</evidence>
<keyword evidence="6" id="KW-0679">Respiratory chain</keyword>
<evidence type="ECO:0000256" key="5">
    <source>
        <dbReference type="ARBA" id="ARBA00022448"/>
    </source>
</evidence>
<evidence type="ECO:0000256" key="7">
    <source>
        <dbReference type="ARBA" id="ARBA00022692"/>
    </source>
</evidence>
<evidence type="ECO:0000256" key="14">
    <source>
        <dbReference type="ARBA" id="ARBA00023128"/>
    </source>
</evidence>